<keyword evidence="1" id="KW-0812">Transmembrane</keyword>
<keyword evidence="1" id="KW-0472">Membrane</keyword>
<keyword evidence="1" id="KW-1133">Transmembrane helix</keyword>
<dbReference type="EMBL" id="CAESPC010000048">
    <property type="protein sequence ID" value="CAB4366825.1"/>
    <property type="molecule type" value="Genomic_DNA"/>
</dbReference>
<dbReference type="EMBL" id="CAFBOW010000095">
    <property type="protein sequence ID" value="CAB4997939.1"/>
    <property type="molecule type" value="Genomic_DNA"/>
</dbReference>
<accession>A0A6J7P418</accession>
<gene>
    <name evidence="3" type="ORF">UFOPK3243_00569</name>
    <name evidence="4" type="ORF">UFOPK4032_00550</name>
    <name evidence="2" type="ORF">UFOPK4180_00417</name>
</gene>
<evidence type="ECO:0000256" key="1">
    <source>
        <dbReference type="SAM" id="Phobius"/>
    </source>
</evidence>
<reference evidence="4" key="1">
    <citation type="submission" date="2020-05" db="EMBL/GenBank/DDBJ databases">
        <authorList>
            <person name="Chiriac C."/>
            <person name="Salcher M."/>
            <person name="Ghai R."/>
            <person name="Kavagutti S V."/>
        </authorList>
    </citation>
    <scope>NUCLEOTIDE SEQUENCE</scope>
</reference>
<dbReference type="AlphaFoldDB" id="A0A6J7P418"/>
<protein>
    <submittedName>
        <fullName evidence="4">Unannotated protein</fullName>
    </submittedName>
</protein>
<proteinExistence type="predicted"/>
<feature type="transmembrane region" description="Helical" evidence="1">
    <location>
        <begin position="12"/>
        <end position="30"/>
    </location>
</feature>
<sequence>MAKDIEVGVAGSLTMIALFSAVTLLLRSFYKRYTRLQNRDESHQENEGKD</sequence>
<name>A0A6J7P418_9ZZZZ</name>
<evidence type="ECO:0000313" key="3">
    <source>
        <dbReference type="EMBL" id="CAB4842148.1"/>
    </source>
</evidence>
<evidence type="ECO:0000313" key="4">
    <source>
        <dbReference type="EMBL" id="CAB4997939.1"/>
    </source>
</evidence>
<dbReference type="EMBL" id="CAFAZZ010000045">
    <property type="protein sequence ID" value="CAB4842148.1"/>
    <property type="molecule type" value="Genomic_DNA"/>
</dbReference>
<organism evidence="4">
    <name type="scientific">freshwater metagenome</name>
    <dbReference type="NCBI Taxonomy" id="449393"/>
    <lineage>
        <taxon>unclassified sequences</taxon>
        <taxon>metagenomes</taxon>
        <taxon>ecological metagenomes</taxon>
    </lineage>
</organism>
<evidence type="ECO:0000313" key="2">
    <source>
        <dbReference type="EMBL" id="CAB4366825.1"/>
    </source>
</evidence>